<feature type="domain" description="Duffy-binding-like" evidence="3">
    <location>
        <begin position="1271"/>
        <end position="1411"/>
    </location>
</feature>
<dbReference type="Gene3D" id="1.20.58.1930">
    <property type="match status" value="2"/>
</dbReference>
<feature type="region of interest" description="Disordered" evidence="1">
    <location>
        <begin position="540"/>
        <end position="648"/>
    </location>
</feature>
<feature type="transmembrane region" description="Helical" evidence="2">
    <location>
        <begin position="1516"/>
        <end position="1538"/>
    </location>
</feature>
<evidence type="ECO:0000259" key="3">
    <source>
        <dbReference type="Pfam" id="PF03011"/>
    </source>
</evidence>
<dbReference type="Pfam" id="PF03011">
    <property type="entry name" value="PFEMP"/>
    <property type="match status" value="2"/>
</dbReference>
<feature type="region of interest" description="Disordered" evidence="1">
    <location>
        <begin position="673"/>
        <end position="709"/>
    </location>
</feature>
<proteinExistence type="predicted"/>
<dbReference type="InterPro" id="IPR004258">
    <property type="entry name" value="DBL"/>
</dbReference>
<dbReference type="GO" id="GO:0016020">
    <property type="term" value="C:membrane"/>
    <property type="evidence" value="ECO:0007669"/>
    <property type="project" value="InterPro"/>
</dbReference>
<evidence type="ECO:0000259" key="4">
    <source>
        <dbReference type="Pfam" id="PF05424"/>
    </source>
</evidence>
<dbReference type="InterPro" id="IPR008602">
    <property type="entry name" value="Duffy-antigen-binding"/>
</dbReference>
<feature type="compositionally biased region" description="Basic and acidic residues" evidence="1">
    <location>
        <begin position="1435"/>
        <end position="1453"/>
    </location>
</feature>
<feature type="region of interest" description="Disordered" evidence="1">
    <location>
        <begin position="938"/>
        <end position="960"/>
    </location>
</feature>
<keyword evidence="2" id="KW-0472">Membrane</keyword>
<dbReference type="Gene3D" id="1.20.1310.20">
    <property type="entry name" value="Duffy-antigen binding domain"/>
    <property type="match status" value="2"/>
</dbReference>
<organism evidence="7">
    <name type="scientific">Plasmodium falciparum</name>
    <name type="common">malaria parasite P. falciparum</name>
    <dbReference type="NCBI Taxonomy" id="5833"/>
    <lineage>
        <taxon>Eukaryota</taxon>
        <taxon>Sar</taxon>
        <taxon>Alveolata</taxon>
        <taxon>Apicomplexa</taxon>
        <taxon>Aconoidasida</taxon>
        <taxon>Haemosporida</taxon>
        <taxon>Plasmodiidae</taxon>
        <taxon>Plasmodium</taxon>
        <taxon>Plasmodium (Laverania)</taxon>
    </lineage>
</organism>
<feature type="domain" description="Duffy-binding-like" evidence="6">
    <location>
        <begin position="134"/>
        <end position="296"/>
    </location>
</feature>
<dbReference type="VEuPathDB" id="PlasmoDB:PfNF135_140083400"/>
<dbReference type="FunFam" id="1.20.58.1930:FF:000001">
    <property type="entry name" value="Erythrocyte membrane protein 1, PfEMP1"/>
    <property type="match status" value="1"/>
</dbReference>
<feature type="compositionally biased region" description="Basic and acidic residues" evidence="1">
    <location>
        <begin position="1465"/>
        <end position="1476"/>
    </location>
</feature>
<feature type="domain" description="Duffy-binding-like" evidence="3">
    <location>
        <begin position="410"/>
        <end position="549"/>
    </location>
</feature>
<dbReference type="VEuPathDB" id="PlasmoDB:PfHB3_000006400"/>
<dbReference type="Pfam" id="PF22672">
    <property type="entry name" value="DBL_C"/>
    <property type="match status" value="2"/>
</dbReference>
<feature type="domain" description="Cysteine-rich interdomain region 1 gamma" evidence="5">
    <location>
        <begin position="1201"/>
        <end position="1253"/>
    </location>
</feature>
<feature type="compositionally biased region" description="Basic and acidic residues" evidence="1">
    <location>
        <begin position="570"/>
        <end position="581"/>
    </location>
</feature>
<dbReference type="VEuPathDB" id="PlasmoDB:PfGA01_110054400"/>
<dbReference type="FunFam" id="1.20.58.830:FF:000005">
    <property type="entry name" value="Erythrocyte membrane protein 1, PfEMP1"/>
    <property type="match status" value="1"/>
</dbReference>
<dbReference type="SUPFAM" id="SSF140924">
    <property type="entry name" value="Duffy binding domain-like"/>
    <property type="match status" value="4"/>
</dbReference>
<dbReference type="EMBL" id="KX154929">
    <property type="protein sequence ID" value="ANJ21049.1"/>
    <property type="molecule type" value="Genomic_DNA"/>
</dbReference>
<dbReference type="InterPro" id="IPR054595">
    <property type="entry name" value="DBL_C"/>
</dbReference>
<dbReference type="Pfam" id="PF18562">
    <property type="entry name" value="CIDR1_gamma"/>
    <property type="match status" value="1"/>
</dbReference>
<feature type="region of interest" description="Disordered" evidence="1">
    <location>
        <begin position="770"/>
        <end position="808"/>
    </location>
</feature>
<dbReference type="Gene3D" id="1.20.58.830">
    <property type="match status" value="2"/>
</dbReference>
<dbReference type="InterPro" id="IPR041480">
    <property type="entry name" value="CIDR1_gamma"/>
</dbReference>
<feature type="compositionally biased region" description="Acidic residues" evidence="1">
    <location>
        <begin position="1422"/>
        <end position="1434"/>
    </location>
</feature>
<evidence type="ECO:0000259" key="6">
    <source>
        <dbReference type="Pfam" id="PF22672"/>
    </source>
</evidence>
<dbReference type="VEuPathDB" id="PlasmoDB:PfGN01_090005800"/>
<feature type="region of interest" description="Disordered" evidence="1">
    <location>
        <begin position="1405"/>
        <end position="1514"/>
    </location>
</feature>
<feature type="non-terminal residue" evidence="7">
    <location>
        <position position="1"/>
    </location>
</feature>
<feature type="non-terminal residue" evidence="7">
    <location>
        <position position="1539"/>
    </location>
</feature>
<feature type="domain" description="Duffy-antigen binding" evidence="4">
    <location>
        <begin position="1"/>
        <end position="130"/>
    </location>
</feature>
<dbReference type="VEuPathDB" id="PlasmoDB:PfCD01_060005300"/>
<feature type="compositionally biased region" description="Acidic residues" evidence="1">
    <location>
        <begin position="589"/>
        <end position="616"/>
    </location>
</feature>
<keyword evidence="2" id="KW-1133">Transmembrane helix</keyword>
<gene>
    <name evidence="7" type="primary">var</name>
</gene>
<dbReference type="VEuPathDB" id="PlasmoDB:PfSN01_000016000"/>
<evidence type="ECO:0000313" key="7">
    <source>
        <dbReference type="EMBL" id="ANJ21049.1"/>
    </source>
</evidence>
<evidence type="ECO:0000256" key="2">
    <source>
        <dbReference type="SAM" id="Phobius"/>
    </source>
</evidence>
<dbReference type="InterPro" id="IPR042202">
    <property type="entry name" value="Duffy-ag-bd_sf"/>
</dbReference>
<accession>A0A191VZA6</accession>
<dbReference type="FunFam" id="1.20.58.830:FF:000001">
    <property type="entry name" value="Erythrocyte membrane protein 1, PfEMP1"/>
    <property type="match status" value="1"/>
</dbReference>
<feature type="domain" description="Duffy-binding-like" evidence="6">
    <location>
        <begin position="1007"/>
        <end position="1157"/>
    </location>
</feature>
<feature type="domain" description="Duffy-antigen binding" evidence="4">
    <location>
        <begin position="704"/>
        <end position="922"/>
    </location>
</feature>
<feature type="compositionally biased region" description="Basic and acidic residues" evidence="1">
    <location>
        <begin position="617"/>
        <end position="631"/>
    </location>
</feature>
<reference evidence="7" key="1">
    <citation type="journal article" date="2016" name="EMBO Mol. Med.">
        <title>Plasmodium falciparum var genes expressed in children with severe malaria encode CIDRalpha1 domains.</title>
        <authorList>
            <person name="Jespersen J.S."/>
            <person name="Wang C.W."/>
            <person name="Mkumbaye S.I."/>
            <person name="Minja D.T."/>
            <person name="Petersen B."/>
            <person name="Turner L."/>
            <person name="Petersen J.E."/>
            <person name="Lusingu J.P."/>
            <person name="Theander T.G."/>
            <person name="Lavstsen T."/>
        </authorList>
    </citation>
    <scope>NUCLEOTIDE SEQUENCE</scope>
    <source>
        <strain evidence="7">2114-1</strain>
    </source>
</reference>
<evidence type="ECO:0000256" key="1">
    <source>
        <dbReference type="SAM" id="MobiDB-lite"/>
    </source>
</evidence>
<dbReference type="Pfam" id="PF05424">
    <property type="entry name" value="Duffy_binding"/>
    <property type="match status" value="2"/>
</dbReference>
<evidence type="ECO:0000259" key="5">
    <source>
        <dbReference type="Pfam" id="PF18562"/>
    </source>
</evidence>
<name>A0A191VZA6_PLAFA</name>
<protein>
    <submittedName>
        <fullName evidence="7">Erythrocyte membrane protein 1</fullName>
    </submittedName>
</protein>
<keyword evidence="2" id="KW-0812">Transmembrane</keyword>
<sequence length="1539" mass="174848">DIIRGKDLYLGDKGEKKKLEERLKTIFAKIHEGLTDGGVKDHYKDPKGDFFQLREDWWNANRHDVWKAMTCSAPDEAQYFGATCDSDDNEKHSTLAKYKCRCSDKPKVGKTSGNVNIVPTYFDYVPQYLRWFEEWAEDFCRKRKHKLENAKKQCRPVENDKEKYCSRNGYDCTQTIRGRNHLVEGDCTKCSVVCTPFVKWIENKKLEFEKQEKKYADEIKKALNPNGTTTITTTHGTINNLYVKDFYQQLQSGYGDVQTFLGLLNKETTCKDHPEVKKKTDVYFNENLDDIFSHKEYCDTCPWCAKKVKEANGNWKDGERESGCTNNVITTHDDKKTTDIDLLVKDNDGTTILQKLGSLCNKSTGKNIQKWKCHYKEKNENDDSDKDYCVLQDGKKDKPELVIIRPYYVLFLNWIDEMLKDSIVWRKELHNCLKKDNEQCIGGCKKNCECFKKWVGQKEQEWKQLEEHYVKEVFDDWDPYGTLELYLQTIYLEMIQKTYKNVDFKKEIEQIIQKNQENILKATKQNNSITKFLQQEKEEAQNCVRNNPQADPCPKKPKPQKPAGGGRAAKPPEDSSSRADDNDNPSGSDSDESGDDDEDDEDDDGVEEESQEQEEGEEKKDKDAVEEEKATQQEAEETTQDGVKPPCDIVADLFSNTTKFSDACGLKYGPKAPTSWKCIPSGNDKATGGPTAPGVESDSNQGSICVPPRRRRLYVGKLETLDTDSTSQIDGKPAAQPDPLLKAFVESAAVETFFLWDRYKKEWMAQKKAEQEQNGLGGAAVGLQPPDRNSANGEDEDKDPQKKLQESGTIPTDFLRQMFYTLGDYRDILFSGGNDTTSGSKDTPSSSNDNLKNIVLEASGSTEQEKEKMNKIQKKIQEHINSGSKPGGQTPESWWELHGPEIWKGMICALTYKDSGAKGADGKTTLKRNDGVYEKIFGKDNKVNPGTPNDNHGPPVTAATQNGTYKTKYEYHSVKLEENSGPKTDTTQTPTLKEFISRPPYFRYLEEWGETFCRERKKRLDKIKEECKVGEGARGVGQKKPKCSCYGEDCDENLPENPSTFPDFFCPKCGKHCRYYKKWIKIKKAEYDKQKSAYEQQKNAYTAQQKKGAAGNNRDNGFCVTLERCSKAAEFLKTLASCKKHNGEDEIKFDDDTFKHAENCKPCSSFKINCKNNHCRIDSTNDRCNDKNKNSISAEDINGSTEDIGMLVSDDSKSGSGFQNGLDACKDAGIFTGIIEKKWKCRNVCGYNVCKPVKVNGQNDDDNQIIIIRALFKIWLEYFLQDYNKIKKKLKPCMNKGEQSTCINDYDKKHKCVKQWISRKEEEWEKIKEHYKKHNEDKDLKTLVTDILGALQPQTEVKKAIKPCPNLGQFESFCGLNGADSSKTKDGNEDAIDCMLNKLQQKAKNCPGKRSVKPCPQTTSENPDDEDEQLEEETEVKMPKICEDVVDTKKENDVEVGVCEPASPGKEKKDEKKKPEQTPILKPEEEAAGGPAESPPSTPSIPQQPRDDPWEPLKPALMSSTIMWSIGIGFAAFTYFYLK</sequence>
<dbReference type="GO" id="GO:0046789">
    <property type="term" value="F:host cell surface receptor binding"/>
    <property type="evidence" value="ECO:0007669"/>
    <property type="project" value="InterPro"/>
</dbReference>